<dbReference type="InterPro" id="IPR027417">
    <property type="entry name" value="P-loop_NTPase"/>
</dbReference>
<evidence type="ECO:0000313" key="8">
    <source>
        <dbReference type="EMBL" id="GJJ70631.1"/>
    </source>
</evidence>
<evidence type="ECO:0000259" key="7">
    <source>
        <dbReference type="PROSITE" id="PS51194"/>
    </source>
</evidence>
<feature type="region of interest" description="Disordered" evidence="5">
    <location>
        <begin position="493"/>
        <end position="512"/>
    </location>
</feature>
<evidence type="ECO:0000256" key="1">
    <source>
        <dbReference type="ARBA" id="ARBA00022741"/>
    </source>
</evidence>
<evidence type="ECO:0000256" key="3">
    <source>
        <dbReference type="ARBA" id="ARBA00022806"/>
    </source>
</evidence>
<organism evidence="8 9">
    <name type="scientific">Entomortierella parvispora</name>
    <dbReference type="NCBI Taxonomy" id="205924"/>
    <lineage>
        <taxon>Eukaryota</taxon>
        <taxon>Fungi</taxon>
        <taxon>Fungi incertae sedis</taxon>
        <taxon>Mucoromycota</taxon>
        <taxon>Mortierellomycotina</taxon>
        <taxon>Mortierellomycetes</taxon>
        <taxon>Mortierellales</taxon>
        <taxon>Mortierellaceae</taxon>
        <taxon>Entomortierella</taxon>
    </lineage>
</organism>
<feature type="domain" description="Helicase ATP-binding" evidence="6">
    <location>
        <begin position="361"/>
        <end position="593"/>
    </location>
</feature>
<feature type="domain" description="Helicase C-terminal" evidence="7">
    <location>
        <begin position="628"/>
        <end position="780"/>
    </location>
</feature>
<reference evidence="8" key="2">
    <citation type="journal article" date="2022" name="Microbiol. Resour. Announc.">
        <title>Whole-Genome Sequence of Entomortierella parvispora E1425, a Mucoromycotan Fungus Associated with Burkholderiaceae-Related Endosymbiotic Bacteria.</title>
        <authorList>
            <person name="Herlambang A."/>
            <person name="Guo Y."/>
            <person name="Takashima Y."/>
            <person name="Narisawa K."/>
            <person name="Ohta H."/>
            <person name="Nishizawa T."/>
        </authorList>
    </citation>
    <scope>NUCLEOTIDE SEQUENCE</scope>
    <source>
        <strain evidence="8">E1425</strain>
    </source>
</reference>
<accession>A0A9P3LTZ9</accession>
<dbReference type="SUPFAM" id="SSF52540">
    <property type="entry name" value="P-loop containing nucleoside triphosphate hydrolases"/>
    <property type="match status" value="1"/>
</dbReference>
<gene>
    <name evidence="8" type="ORF">EMPS_02980</name>
</gene>
<dbReference type="EMBL" id="BQFW01000004">
    <property type="protein sequence ID" value="GJJ70631.1"/>
    <property type="molecule type" value="Genomic_DNA"/>
</dbReference>
<dbReference type="AlphaFoldDB" id="A0A9P3LTZ9"/>
<dbReference type="GO" id="GO:0003676">
    <property type="term" value="F:nucleic acid binding"/>
    <property type="evidence" value="ECO:0007669"/>
    <property type="project" value="InterPro"/>
</dbReference>
<keyword evidence="1" id="KW-0547">Nucleotide-binding</keyword>
<reference evidence="8" key="1">
    <citation type="submission" date="2021-11" db="EMBL/GenBank/DDBJ databases">
        <authorList>
            <person name="Herlambang A."/>
            <person name="Guo Y."/>
            <person name="Takashima Y."/>
            <person name="Nishizawa T."/>
        </authorList>
    </citation>
    <scope>NUCLEOTIDE SEQUENCE</scope>
    <source>
        <strain evidence="8">E1425</strain>
    </source>
</reference>
<dbReference type="InterPro" id="IPR014001">
    <property type="entry name" value="Helicase_ATP-bd"/>
</dbReference>
<evidence type="ECO:0000256" key="5">
    <source>
        <dbReference type="SAM" id="MobiDB-lite"/>
    </source>
</evidence>
<dbReference type="CDD" id="cd18787">
    <property type="entry name" value="SF2_C_DEAD"/>
    <property type="match status" value="1"/>
</dbReference>
<comment type="caution">
    <text evidence="8">The sequence shown here is derived from an EMBL/GenBank/DDBJ whole genome shotgun (WGS) entry which is preliminary data.</text>
</comment>
<keyword evidence="2" id="KW-0378">Hydrolase</keyword>
<dbReference type="GO" id="GO:0005524">
    <property type="term" value="F:ATP binding"/>
    <property type="evidence" value="ECO:0007669"/>
    <property type="project" value="UniProtKB-KW"/>
</dbReference>
<feature type="compositionally biased region" description="Polar residues" evidence="5">
    <location>
        <begin position="148"/>
        <end position="165"/>
    </location>
</feature>
<dbReference type="InterPro" id="IPR011545">
    <property type="entry name" value="DEAD/DEAH_box_helicase_dom"/>
</dbReference>
<dbReference type="Proteomes" id="UP000827284">
    <property type="component" value="Unassembled WGS sequence"/>
</dbReference>
<dbReference type="Pfam" id="PF00270">
    <property type="entry name" value="DEAD"/>
    <property type="match status" value="1"/>
</dbReference>
<feature type="compositionally biased region" description="Basic and acidic residues" evidence="5">
    <location>
        <begin position="494"/>
        <end position="510"/>
    </location>
</feature>
<dbReference type="SMART" id="SM00490">
    <property type="entry name" value="HELICc"/>
    <property type="match status" value="1"/>
</dbReference>
<dbReference type="GO" id="GO:0004386">
    <property type="term" value="F:helicase activity"/>
    <property type="evidence" value="ECO:0007669"/>
    <property type="project" value="UniProtKB-KW"/>
</dbReference>
<dbReference type="PROSITE" id="PS51194">
    <property type="entry name" value="HELICASE_CTER"/>
    <property type="match status" value="1"/>
</dbReference>
<evidence type="ECO:0000313" key="9">
    <source>
        <dbReference type="Proteomes" id="UP000827284"/>
    </source>
</evidence>
<dbReference type="PANTHER" id="PTHR47960">
    <property type="entry name" value="DEAD-BOX ATP-DEPENDENT RNA HELICASE 50"/>
    <property type="match status" value="1"/>
</dbReference>
<dbReference type="SMART" id="SM00487">
    <property type="entry name" value="DEXDc"/>
    <property type="match status" value="1"/>
</dbReference>
<evidence type="ECO:0008006" key="10">
    <source>
        <dbReference type="Google" id="ProtNLM"/>
    </source>
</evidence>
<keyword evidence="4" id="KW-0067">ATP-binding</keyword>
<dbReference type="OrthoDB" id="10256233at2759"/>
<dbReference type="Pfam" id="PF00271">
    <property type="entry name" value="Helicase_C"/>
    <property type="match status" value="1"/>
</dbReference>
<protein>
    <recommendedName>
        <fullName evidence="10">RNA helicase</fullName>
    </recommendedName>
</protein>
<proteinExistence type="predicted"/>
<name>A0A9P3LTZ9_9FUNG</name>
<feature type="compositionally biased region" description="Polar residues" evidence="5">
    <location>
        <begin position="45"/>
        <end position="58"/>
    </location>
</feature>
<feature type="region of interest" description="Disordered" evidence="5">
    <location>
        <begin position="45"/>
        <end position="165"/>
    </location>
</feature>
<dbReference type="InterPro" id="IPR001650">
    <property type="entry name" value="Helicase_C-like"/>
</dbReference>
<sequence>MSALFSLLRSAPRSASLTFGGQAMGSGRLACPKAAFYPWVSPTVGASSKSQPFSTTGSALDKRAPRPKQRLVREQKFQATKAAMSKKAPTAPSSSNNAFSGKFPSREQVQRSKARQWKQVDGISSKIAEESGSRRTLNAGGSSRRHIPSTSISVTSLEKGSRNPQFEHSFAPGFASKYRGNSRVALPLKTGNAGRDKAAAAERTLIEAGAKRRSGPKVRGFVPVRFALKPIASDVNLNLVSTRKIPTSKFKLYASGGAINSSGTQTSTTAGESGIDQTFAMPQESVQEMLKKVANSRFEDMGLHPDVEKGVLEILWKSTQRSKATRHSTTDTMESAENAETPDFSRIRPTEIQAMTIPASIDPAKKSPYTLCAAETGSGKTLAYLVPVLHELKAQEDRAVRDFKEEGGIDQEGSKTRALSTIRQYNQPRAIVLLPSRELVAQVSGILKELSHTVKLRTLTISHALPPKSVAQRLAQGPVDIVVATPASLLDYLPKPDRGSKQPIEDDRKPRGSANLFEENRLSFDSLRHLVIDEADSMFDRGFGAEVTRIVGQAKAATSSSARDAVKITVVSATLPKKVSDTLDETLPGLLKITTPSLHKSLPGLHQTFLDLKPYFGNRPKAILDILAKQQHVVGTTRKENTLIFCNTKHSCEILHEHLKSNKVPGVLGVLHGDAANRDEILEQFTNDTFVPPIPTSNSTAGMGGKILISTDIASRGIDTTAVQHVVLYDFPVTIVDYLHRVGRTARGGRGGRATSLVGRKDRNMAERIMVGIRLGKVLS</sequence>
<dbReference type="PROSITE" id="PS51192">
    <property type="entry name" value="HELICASE_ATP_BIND_1"/>
    <property type="match status" value="1"/>
</dbReference>
<evidence type="ECO:0000259" key="6">
    <source>
        <dbReference type="PROSITE" id="PS51192"/>
    </source>
</evidence>
<dbReference type="Gene3D" id="3.40.50.300">
    <property type="entry name" value="P-loop containing nucleotide triphosphate hydrolases"/>
    <property type="match status" value="2"/>
</dbReference>
<keyword evidence="9" id="KW-1185">Reference proteome</keyword>
<evidence type="ECO:0000256" key="4">
    <source>
        <dbReference type="ARBA" id="ARBA00022840"/>
    </source>
</evidence>
<keyword evidence="3" id="KW-0347">Helicase</keyword>
<evidence type="ECO:0000256" key="2">
    <source>
        <dbReference type="ARBA" id="ARBA00022801"/>
    </source>
</evidence>
<dbReference type="GO" id="GO:0016787">
    <property type="term" value="F:hydrolase activity"/>
    <property type="evidence" value="ECO:0007669"/>
    <property type="project" value="UniProtKB-KW"/>
</dbReference>